<sequence>MTNSNYFENVKQSANGRWFEILSVLSPSLDDAIKRCPKHGPCPVNGGKDGFRFFKDANLTGGGISNADGAKPNGFELLMWLWDCDFKTALKAVGDYLGLNGLQRQHYTPKAPVRSANYKEEQSIETDKNLEKCRAYLRKVWSSTTDLTSPEAKLARIYLDSRGLDLKRLNLQGLSKTIRFHPSLELYHDKVKIGSYPALITMVRYEDGKPACLHRTYLDESGRKLSISRKGEPIAAKKLTSSCEDKMLSGGSIQLGIPQSNYLHVTEGIETALSVMQVKQEAVWPCVSATLLAKFAPPKEIKHIFIWADKDREKNGKCAGLEAAKELVERMGEQGVECTIMYPQSELQGSKSVDWNDELVSHGENVFPPHHLYLWQGTTA</sequence>
<proteinExistence type="predicted"/>
<dbReference type="Pfam" id="PF08273">
    <property type="entry name" value="Zn_Ribbon_Prim"/>
    <property type="match status" value="1"/>
</dbReference>
<feature type="domain" description="DNA primase/helicase Gp4 N-terminal Bacteriophage T7-like" evidence="1">
    <location>
        <begin position="38"/>
        <end position="66"/>
    </location>
</feature>
<evidence type="ECO:0000259" key="3">
    <source>
        <dbReference type="Pfam" id="PF23639"/>
    </source>
</evidence>
<dbReference type="AlphaFoldDB" id="A0AAP8SY35"/>
<dbReference type="InterPro" id="IPR006171">
    <property type="entry name" value="TOPRIM_dom"/>
</dbReference>
<evidence type="ECO:0000313" key="4">
    <source>
        <dbReference type="EMBL" id="PMP14085.1"/>
    </source>
</evidence>
<dbReference type="EMBL" id="MDBO01000036">
    <property type="protein sequence ID" value="PMP14085.1"/>
    <property type="molecule type" value="Genomic_DNA"/>
</dbReference>
<name>A0AAP8SY35_9VIBR</name>
<dbReference type="InterPro" id="IPR013237">
    <property type="entry name" value="Phage_T7_Gp4_N"/>
</dbReference>
<dbReference type="GO" id="GO:0004386">
    <property type="term" value="F:helicase activity"/>
    <property type="evidence" value="ECO:0007669"/>
    <property type="project" value="InterPro"/>
</dbReference>
<evidence type="ECO:0000313" key="5">
    <source>
        <dbReference type="Proteomes" id="UP000235611"/>
    </source>
</evidence>
<gene>
    <name evidence="4" type="ORF">BCS93_04660</name>
</gene>
<evidence type="ECO:0000259" key="2">
    <source>
        <dbReference type="Pfam" id="PF13362"/>
    </source>
</evidence>
<organism evidence="4 5">
    <name type="scientific">Vibrio breoganii</name>
    <dbReference type="NCBI Taxonomy" id="553239"/>
    <lineage>
        <taxon>Bacteria</taxon>
        <taxon>Pseudomonadati</taxon>
        <taxon>Pseudomonadota</taxon>
        <taxon>Gammaproteobacteria</taxon>
        <taxon>Vibrionales</taxon>
        <taxon>Vibrionaceae</taxon>
        <taxon>Vibrio</taxon>
    </lineage>
</organism>
<dbReference type="GO" id="GO:0008270">
    <property type="term" value="F:zinc ion binding"/>
    <property type="evidence" value="ECO:0007669"/>
    <property type="project" value="InterPro"/>
</dbReference>
<dbReference type="InterPro" id="IPR055570">
    <property type="entry name" value="DUF7146"/>
</dbReference>
<evidence type="ECO:0008006" key="6">
    <source>
        <dbReference type="Google" id="ProtNLM"/>
    </source>
</evidence>
<dbReference type="Proteomes" id="UP000235611">
    <property type="component" value="Unassembled WGS sequence"/>
</dbReference>
<comment type="caution">
    <text evidence="4">The sequence shown here is derived from an EMBL/GenBank/DDBJ whole genome shotgun (WGS) entry which is preliminary data.</text>
</comment>
<dbReference type="InterPro" id="IPR034154">
    <property type="entry name" value="TOPRIM_DnaG/twinkle"/>
</dbReference>
<accession>A0AAP8SY35</accession>
<feature type="domain" description="DUF7146" evidence="3">
    <location>
        <begin position="133"/>
        <end position="229"/>
    </location>
</feature>
<feature type="domain" description="Toprim" evidence="2">
    <location>
        <begin position="263"/>
        <end position="364"/>
    </location>
</feature>
<reference evidence="5" key="1">
    <citation type="submission" date="2016-07" db="EMBL/GenBank/DDBJ databases">
        <title>Nontailed viruses are major unrecognized killers of bacteria in the ocean.</title>
        <authorList>
            <person name="Kauffman K."/>
            <person name="Hussain F."/>
            <person name="Yang J."/>
            <person name="Arevalo P."/>
            <person name="Brown J."/>
            <person name="Cutler M."/>
            <person name="Kelly L."/>
            <person name="Polz M.F."/>
        </authorList>
    </citation>
    <scope>NUCLEOTIDE SEQUENCE [LARGE SCALE GENOMIC DNA]</scope>
    <source>
        <strain evidence="5">10N.222.49.A5</strain>
    </source>
</reference>
<evidence type="ECO:0000259" key="1">
    <source>
        <dbReference type="Pfam" id="PF08273"/>
    </source>
</evidence>
<dbReference type="Pfam" id="PF13362">
    <property type="entry name" value="Toprim_3"/>
    <property type="match status" value="1"/>
</dbReference>
<dbReference type="RefSeq" id="WP_102460339.1">
    <property type="nucleotide sequence ID" value="NZ_MCXI02000004.1"/>
</dbReference>
<dbReference type="Pfam" id="PF23639">
    <property type="entry name" value="DUF7146"/>
    <property type="match status" value="1"/>
</dbReference>
<dbReference type="CDD" id="cd01029">
    <property type="entry name" value="TOPRIM_primases"/>
    <property type="match status" value="1"/>
</dbReference>
<protein>
    <recommendedName>
        <fullName evidence="6">Toprim domain-containing protein</fullName>
    </recommendedName>
</protein>
<dbReference type="Gene3D" id="3.40.1360.10">
    <property type="match status" value="1"/>
</dbReference>